<dbReference type="EMBL" id="CAOQHR010000013">
    <property type="protein sequence ID" value="CAI6342503.1"/>
    <property type="molecule type" value="Genomic_DNA"/>
</dbReference>
<feature type="transmembrane region" description="Helical" evidence="1">
    <location>
        <begin position="62"/>
        <end position="84"/>
    </location>
</feature>
<organism evidence="2 3">
    <name type="scientific">Periconia digitata</name>
    <dbReference type="NCBI Taxonomy" id="1303443"/>
    <lineage>
        <taxon>Eukaryota</taxon>
        <taxon>Fungi</taxon>
        <taxon>Dikarya</taxon>
        <taxon>Ascomycota</taxon>
        <taxon>Pezizomycotina</taxon>
        <taxon>Dothideomycetes</taxon>
        <taxon>Pleosporomycetidae</taxon>
        <taxon>Pleosporales</taxon>
        <taxon>Massarineae</taxon>
        <taxon>Periconiaceae</taxon>
        <taxon>Periconia</taxon>
    </lineage>
</organism>
<comment type="caution">
    <text evidence="2">The sequence shown here is derived from an EMBL/GenBank/DDBJ whole genome shotgun (WGS) entry which is preliminary data.</text>
</comment>
<reference evidence="2" key="1">
    <citation type="submission" date="2023-01" db="EMBL/GenBank/DDBJ databases">
        <authorList>
            <person name="Van Ghelder C."/>
            <person name="Rancurel C."/>
        </authorList>
    </citation>
    <scope>NUCLEOTIDE SEQUENCE</scope>
    <source>
        <strain evidence="2">CNCM I-4278</strain>
    </source>
</reference>
<gene>
    <name evidence="2" type="ORF">PDIGIT_LOCUS15710</name>
</gene>
<dbReference type="Proteomes" id="UP001152607">
    <property type="component" value="Unassembled WGS sequence"/>
</dbReference>
<accession>A0A9W4USZ6</accession>
<dbReference type="OrthoDB" id="2561686at2759"/>
<sequence>MSAIVKSLSDLVYSLFEVVASFFTTAGHLAQNTFEFALKFLNGALALVVDFFKGLVELAGGIVGFVLGNLAILAVLAIGSFAFLQYQRKQGNTVKVGNKKLN</sequence>
<proteinExistence type="predicted"/>
<keyword evidence="3" id="KW-1185">Reference proteome</keyword>
<keyword evidence="1" id="KW-0472">Membrane</keyword>
<evidence type="ECO:0000313" key="2">
    <source>
        <dbReference type="EMBL" id="CAI6342503.1"/>
    </source>
</evidence>
<name>A0A9W4USZ6_9PLEO</name>
<feature type="transmembrane region" description="Helical" evidence="1">
    <location>
        <begin position="12"/>
        <end position="29"/>
    </location>
</feature>
<evidence type="ECO:0000313" key="3">
    <source>
        <dbReference type="Proteomes" id="UP001152607"/>
    </source>
</evidence>
<keyword evidence="1" id="KW-0812">Transmembrane</keyword>
<keyword evidence="1" id="KW-1133">Transmembrane helix</keyword>
<dbReference type="AlphaFoldDB" id="A0A9W4USZ6"/>
<evidence type="ECO:0000256" key="1">
    <source>
        <dbReference type="SAM" id="Phobius"/>
    </source>
</evidence>
<protein>
    <submittedName>
        <fullName evidence="2">Uncharacterized protein</fullName>
    </submittedName>
</protein>